<feature type="region of interest" description="Disordered" evidence="3">
    <location>
        <begin position="263"/>
        <end position="287"/>
    </location>
</feature>
<evidence type="ECO:0000256" key="2">
    <source>
        <dbReference type="SAM" id="Coils"/>
    </source>
</evidence>
<keyword evidence="2" id="KW-0175">Coiled coil</keyword>
<evidence type="ECO:0000313" key="6">
    <source>
        <dbReference type="Proteomes" id="UP000095038"/>
    </source>
</evidence>
<dbReference type="InterPro" id="IPR019273">
    <property type="entry name" value="Lunapark_Znf"/>
</dbReference>
<dbReference type="GeneID" id="30963836"/>
<feature type="coiled-coil region" evidence="2">
    <location>
        <begin position="139"/>
        <end position="166"/>
    </location>
</feature>
<evidence type="ECO:0000313" key="5">
    <source>
        <dbReference type="EMBL" id="ODV63568.1"/>
    </source>
</evidence>
<keyword evidence="1" id="KW-0862">Zinc</keyword>
<dbReference type="GO" id="GO:1903373">
    <property type="term" value="P:positive regulation of endoplasmic reticulum tubular network organization"/>
    <property type="evidence" value="ECO:0007669"/>
    <property type="project" value="UniProtKB-UniRule"/>
</dbReference>
<dbReference type="PANTHER" id="PTHR22166:SF12">
    <property type="entry name" value="ENDOPLASMIC RETICULUM JUNCTION FORMATION PROTEIN LUNAPARK"/>
    <property type="match status" value="1"/>
</dbReference>
<dbReference type="GO" id="GO:0008270">
    <property type="term" value="F:zinc ion binding"/>
    <property type="evidence" value="ECO:0007669"/>
    <property type="project" value="UniProtKB-KW"/>
</dbReference>
<feature type="transmembrane region" description="Helical" evidence="1">
    <location>
        <begin position="48"/>
        <end position="66"/>
    </location>
</feature>
<sequence length="345" mass="39968">MGWFFFSSKKEFNPLTFEKELDEINKKIVKNEKFLVQFRKSFFKYKKLFNFYTIIGYLLYLIYSIVLKNVNPNIHIHLLIILLTPVIIYTINLLLNYYYNRRIVSILKYIKRLRFQHDSKIRELKEKTNFLKTKRLLKKYNLVDQIEQKIKQKQELKKRKQFLKEKYNIDLLIPANSPLYNSISNENNKSNNGSWYDSIFGILIGSDEVPNENRYALICLKCFQHNGLGTPGKLPHEITYVCPKCGFLNNKNNIQNNAQLKNGGNTDFNMNNSSLGESSNSNLITPSHLRNDSISSIGSTPSVLNPALFSDQAFKQSLSRSQPLQSQTPKNQDQSTPSTSSAAKP</sequence>
<dbReference type="AlphaFoldDB" id="A0A1D2VPM9"/>
<comment type="subcellular location">
    <subcellularLocation>
        <location evidence="1">Endoplasmic reticulum membrane</location>
        <topology evidence="1">Multi-pass membrane protein</topology>
    </subcellularLocation>
</comment>
<keyword evidence="1" id="KW-0256">Endoplasmic reticulum</keyword>
<feature type="compositionally biased region" description="Polar residues" evidence="3">
    <location>
        <begin position="328"/>
        <end position="345"/>
    </location>
</feature>
<evidence type="ECO:0000256" key="1">
    <source>
        <dbReference type="RuleBase" id="RU367073"/>
    </source>
</evidence>
<name>A0A1D2VPM9_9ASCO</name>
<dbReference type="FunCoup" id="A0A1D2VPM9">
    <property type="interactions" value="24"/>
</dbReference>
<dbReference type="EMBL" id="KV454475">
    <property type="protein sequence ID" value="ODV63568.1"/>
    <property type="molecule type" value="Genomic_DNA"/>
</dbReference>
<dbReference type="Proteomes" id="UP000095038">
    <property type="component" value="Unassembled WGS sequence"/>
</dbReference>
<organism evidence="5 6">
    <name type="scientific">Ascoidea rubescens DSM 1968</name>
    <dbReference type="NCBI Taxonomy" id="1344418"/>
    <lineage>
        <taxon>Eukaryota</taxon>
        <taxon>Fungi</taxon>
        <taxon>Dikarya</taxon>
        <taxon>Ascomycota</taxon>
        <taxon>Saccharomycotina</taxon>
        <taxon>Saccharomycetes</taxon>
        <taxon>Ascoideaceae</taxon>
        <taxon>Ascoidea</taxon>
    </lineage>
</organism>
<dbReference type="OrthoDB" id="1725934at2759"/>
<accession>A0A1D2VPM9</accession>
<gene>
    <name evidence="5" type="ORF">ASCRUDRAFT_30610</name>
</gene>
<dbReference type="InParanoid" id="A0A1D2VPM9"/>
<dbReference type="GO" id="GO:0098826">
    <property type="term" value="C:endoplasmic reticulum tubular network membrane"/>
    <property type="evidence" value="ECO:0007669"/>
    <property type="project" value="UniProtKB-UniRule"/>
</dbReference>
<feature type="transmembrane region" description="Helical" evidence="1">
    <location>
        <begin position="78"/>
        <end position="99"/>
    </location>
</feature>
<dbReference type="PANTHER" id="PTHR22166">
    <property type="entry name" value="ENDOPLASMIC RETICULUM JUNCTION FORMATION PROTEIN LUNAPARK"/>
    <property type="match status" value="1"/>
</dbReference>
<keyword evidence="6" id="KW-1185">Reference proteome</keyword>
<comment type="function">
    <text evidence="1">Plays a role in determining ER morphology.</text>
</comment>
<evidence type="ECO:0000256" key="3">
    <source>
        <dbReference type="SAM" id="MobiDB-lite"/>
    </source>
</evidence>
<dbReference type="GO" id="GO:0071788">
    <property type="term" value="P:endoplasmic reticulum tubular network maintenance"/>
    <property type="evidence" value="ECO:0007669"/>
    <property type="project" value="UniProtKB-UniRule"/>
</dbReference>
<dbReference type="InterPro" id="IPR040115">
    <property type="entry name" value="Lnp"/>
</dbReference>
<protein>
    <recommendedName>
        <fullName evidence="1">Endoplasmic reticulum junction formation protein lunapark</fullName>
    </recommendedName>
</protein>
<comment type="similarity">
    <text evidence="1">Belongs to the lunapark family.</text>
</comment>
<proteinExistence type="inferred from homology"/>
<keyword evidence="1" id="KW-1133">Transmembrane helix</keyword>
<feature type="region of interest" description="Disordered" evidence="3">
    <location>
        <begin position="314"/>
        <end position="345"/>
    </location>
</feature>
<dbReference type="Pfam" id="PF10058">
    <property type="entry name" value="Zn_ribbon_10"/>
    <property type="match status" value="1"/>
</dbReference>
<comment type="domain">
    <text evidence="1">The C4-type zinc finger motif is necessary both for its ER three-way tubular junction localization and formation.</text>
</comment>
<keyword evidence="1" id="KW-0479">Metal-binding</keyword>
<reference evidence="6" key="1">
    <citation type="submission" date="2016-05" db="EMBL/GenBank/DDBJ databases">
        <title>Comparative genomics of biotechnologically important yeasts.</title>
        <authorList>
            <consortium name="DOE Joint Genome Institute"/>
            <person name="Riley R."/>
            <person name="Haridas S."/>
            <person name="Wolfe K.H."/>
            <person name="Lopes M.R."/>
            <person name="Hittinger C.T."/>
            <person name="Goker M."/>
            <person name="Salamov A."/>
            <person name="Wisecaver J."/>
            <person name="Long T.M."/>
            <person name="Aerts A.L."/>
            <person name="Barry K."/>
            <person name="Choi C."/>
            <person name="Clum A."/>
            <person name="Coughlan A.Y."/>
            <person name="Deshpande S."/>
            <person name="Douglass A.P."/>
            <person name="Hanson S.J."/>
            <person name="Klenk H.-P."/>
            <person name="Labutti K."/>
            <person name="Lapidus A."/>
            <person name="Lindquist E."/>
            <person name="Lipzen A."/>
            <person name="Meier-Kolthoff J.P."/>
            <person name="Ohm R.A."/>
            <person name="Otillar R.P."/>
            <person name="Pangilinan J."/>
            <person name="Peng Y."/>
            <person name="Rokas A."/>
            <person name="Rosa C.A."/>
            <person name="Scheuner C."/>
            <person name="Sibirny A.A."/>
            <person name="Slot J.C."/>
            <person name="Stielow J.B."/>
            <person name="Sun H."/>
            <person name="Kurtzman C.P."/>
            <person name="Blackwell M."/>
            <person name="Grigoriev I.V."/>
            <person name="Jeffries T.W."/>
        </authorList>
    </citation>
    <scope>NUCLEOTIDE SEQUENCE [LARGE SCALE GENOMIC DNA]</scope>
    <source>
        <strain evidence="6">DSM 1968</strain>
    </source>
</reference>
<evidence type="ECO:0000259" key="4">
    <source>
        <dbReference type="Pfam" id="PF10058"/>
    </source>
</evidence>
<dbReference type="STRING" id="1344418.A0A1D2VPM9"/>
<keyword evidence="1" id="KW-0812">Transmembrane</keyword>
<feature type="compositionally biased region" description="Low complexity" evidence="3">
    <location>
        <begin position="316"/>
        <end position="327"/>
    </location>
</feature>
<keyword evidence="1" id="KW-0472">Membrane</keyword>
<keyword evidence="1" id="KW-0863">Zinc-finger</keyword>
<feature type="domain" description="Lunapark zinc ribbon" evidence="4">
    <location>
        <begin position="195"/>
        <end position="249"/>
    </location>
</feature>
<dbReference type="RefSeq" id="XP_020049875.1">
    <property type="nucleotide sequence ID" value="XM_020190200.1"/>
</dbReference>
<feature type="compositionally biased region" description="Low complexity" evidence="3">
    <location>
        <begin position="269"/>
        <end position="282"/>
    </location>
</feature>